<feature type="domain" description="TRAF-type" evidence="7">
    <location>
        <begin position="101"/>
        <end position="144"/>
    </location>
</feature>
<dbReference type="SUPFAM" id="SSF49599">
    <property type="entry name" value="TRAF domain-like"/>
    <property type="match status" value="1"/>
</dbReference>
<feature type="region of interest" description="Disordered" evidence="5">
    <location>
        <begin position="210"/>
        <end position="249"/>
    </location>
</feature>
<dbReference type="SUPFAM" id="SSF57850">
    <property type="entry name" value="RING/U-box"/>
    <property type="match status" value="1"/>
</dbReference>
<protein>
    <submittedName>
        <fullName evidence="8">RING finger protein 151</fullName>
    </submittedName>
</protein>
<organism evidence="8 9">
    <name type="scientific">Silurus asotus</name>
    <name type="common">Amur catfish</name>
    <name type="synonym">Parasilurus asotus</name>
    <dbReference type="NCBI Taxonomy" id="30991"/>
    <lineage>
        <taxon>Eukaryota</taxon>
        <taxon>Metazoa</taxon>
        <taxon>Chordata</taxon>
        <taxon>Craniata</taxon>
        <taxon>Vertebrata</taxon>
        <taxon>Euteleostomi</taxon>
        <taxon>Actinopterygii</taxon>
        <taxon>Neopterygii</taxon>
        <taxon>Teleostei</taxon>
        <taxon>Ostariophysi</taxon>
        <taxon>Siluriformes</taxon>
        <taxon>Siluridae</taxon>
        <taxon>Silurus</taxon>
    </lineage>
</organism>
<feature type="compositionally biased region" description="Low complexity" evidence="5">
    <location>
        <begin position="234"/>
        <end position="249"/>
    </location>
</feature>
<dbReference type="AlphaFoldDB" id="A0AAD5AUC6"/>
<dbReference type="Pfam" id="PF13923">
    <property type="entry name" value="zf-C3HC4_2"/>
    <property type="match status" value="1"/>
</dbReference>
<dbReference type="Pfam" id="PF02176">
    <property type="entry name" value="zf-TRAF"/>
    <property type="match status" value="1"/>
</dbReference>
<dbReference type="SMART" id="SM00184">
    <property type="entry name" value="RING"/>
    <property type="match status" value="1"/>
</dbReference>
<dbReference type="Gene3D" id="3.30.40.10">
    <property type="entry name" value="Zinc/RING finger domain, C3HC4 (zinc finger)"/>
    <property type="match status" value="2"/>
</dbReference>
<dbReference type="InterPro" id="IPR017907">
    <property type="entry name" value="Znf_RING_CS"/>
</dbReference>
<name>A0AAD5AUC6_SILAS</name>
<evidence type="ECO:0000259" key="6">
    <source>
        <dbReference type="PROSITE" id="PS50089"/>
    </source>
</evidence>
<dbReference type="GO" id="GO:0008270">
    <property type="term" value="F:zinc ion binding"/>
    <property type="evidence" value="ECO:0007669"/>
    <property type="project" value="UniProtKB-KW"/>
</dbReference>
<evidence type="ECO:0000256" key="2">
    <source>
        <dbReference type="ARBA" id="ARBA00022771"/>
    </source>
</evidence>
<dbReference type="EMBL" id="MU551603">
    <property type="protein sequence ID" value="KAI5623168.1"/>
    <property type="molecule type" value="Genomic_DNA"/>
</dbReference>
<proteinExistence type="predicted"/>
<dbReference type="InterPro" id="IPR013083">
    <property type="entry name" value="Znf_RING/FYVE/PHD"/>
</dbReference>
<keyword evidence="1 4" id="KW-0479">Metal-binding</keyword>
<dbReference type="InterPro" id="IPR001841">
    <property type="entry name" value="Znf_RING"/>
</dbReference>
<dbReference type="PROSITE" id="PS00518">
    <property type="entry name" value="ZF_RING_1"/>
    <property type="match status" value="1"/>
</dbReference>
<sequence>SGGYEVDLFVDPPDHDLICIICKGVLRCPVRVACNHVFCKKCILQWMRRQETCPCCRKPISQRLMFVMFKLSKSIGRLPIKCRNAQQGCTATFQLSEEYLHSSTCPFEWVLCPQQGCKARVLRKEAQAHALVCSHWRQLCPMGCGTLLSRTTQTQHNCYKELQECYEVQRQKQRTIAYALRKKMQRMQSRMAHMAQQISLICESLELRENLEEEEEGEEESPGEGTSMRRHSRVSLSSITPTSSSSSSS</sequence>
<feature type="non-terminal residue" evidence="8">
    <location>
        <position position="249"/>
    </location>
</feature>
<accession>A0AAD5AUC6</accession>
<evidence type="ECO:0000256" key="4">
    <source>
        <dbReference type="PROSITE-ProRule" id="PRU00207"/>
    </source>
</evidence>
<evidence type="ECO:0000313" key="8">
    <source>
        <dbReference type="EMBL" id="KAI5623168.1"/>
    </source>
</evidence>
<keyword evidence="2 4" id="KW-0863">Zinc-finger</keyword>
<dbReference type="PROSITE" id="PS50145">
    <property type="entry name" value="ZF_TRAF"/>
    <property type="match status" value="1"/>
</dbReference>
<feature type="non-terminal residue" evidence="8">
    <location>
        <position position="1"/>
    </location>
</feature>
<evidence type="ECO:0000313" key="9">
    <source>
        <dbReference type="Proteomes" id="UP001205998"/>
    </source>
</evidence>
<evidence type="ECO:0000259" key="7">
    <source>
        <dbReference type="PROSITE" id="PS50145"/>
    </source>
</evidence>
<evidence type="ECO:0000256" key="5">
    <source>
        <dbReference type="SAM" id="MobiDB-lite"/>
    </source>
</evidence>
<keyword evidence="9" id="KW-1185">Reference proteome</keyword>
<dbReference type="PANTHER" id="PTHR10131">
    <property type="entry name" value="TNF RECEPTOR ASSOCIATED FACTOR"/>
    <property type="match status" value="1"/>
</dbReference>
<feature type="compositionally biased region" description="Acidic residues" evidence="5">
    <location>
        <begin position="211"/>
        <end position="222"/>
    </location>
</feature>
<evidence type="ECO:0000256" key="3">
    <source>
        <dbReference type="ARBA" id="ARBA00022833"/>
    </source>
</evidence>
<gene>
    <name evidence="8" type="ORF">C0J50_16955</name>
</gene>
<feature type="zinc finger region" description="TRAF-type" evidence="4">
    <location>
        <begin position="101"/>
        <end position="144"/>
    </location>
</feature>
<dbReference type="PANTHER" id="PTHR10131:SF94">
    <property type="entry name" value="TNF RECEPTOR-ASSOCIATED FACTOR 4"/>
    <property type="match status" value="1"/>
</dbReference>
<dbReference type="PROSITE" id="PS50089">
    <property type="entry name" value="ZF_RING_2"/>
    <property type="match status" value="1"/>
</dbReference>
<dbReference type="InterPro" id="IPR001293">
    <property type="entry name" value="Znf_TRAF"/>
</dbReference>
<comment type="caution">
    <text evidence="8">The sequence shown here is derived from an EMBL/GenBank/DDBJ whole genome shotgun (WGS) entry which is preliminary data.</text>
</comment>
<feature type="domain" description="RING-type" evidence="6">
    <location>
        <begin position="19"/>
        <end position="57"/>
    </location>
</feature>
<keyword evidence="3 4" id="KW-0862">Zinc</keyword>
<evidence type="ECO:0000256" key="1">
    <source>
        <dbReference type="ARBA" id="ARBA00022723"/>
    </source>
</evidence>
<dbReference type="Proteomes" id="UP001205998">
    <property type="component" value="Unassembled WGS sequence"/>
</dbReference>
<reference evidence="8" key="1">
    <citation type="submission" date="2018-07" db="EMBL/GenBank/DDBJ databases">
        <title>Comparative genomics of catfishes provides insights into carnivory and benthic adaptation.</title>
        <authorList>
            <person name="Zhang Y."/>
            <person name="Wang D."/>
            <person name="Peng Z."/>
            <person name="Zheng S."/>
            <person name="Shao F."/>
            <person name="Tao W."/>
        </authorList>
    </citation>
    <scope>NUCLEOTIDE SEQUENCE</scope>
    <source>
        <strain evidence="8">Chongqing</strain>
    </source>
</reference>